<accession>A0ABQ5FL76</accession>
<comment type="caution">
    <text evidence="2">The sequence shown here is derived from an EMBL/GenBank/DDBJ whole genome shotgun (WGS) entry which is preliminary data.</text>
</comment>
<reference evidence="2" key="1">
    <citation type="journal article" date="2022" name="Int. J. Mol. Sci.">
        <title>Draft Genome of Tanacetum Coccineum: Genomic Comparison of Closely Related Tanacetum-Family Plants.</title>
        <authorList>
            <person name="Yamashiro T."/>
            <person name="Shiraishi A."/>
            <person name="Nakayama K."/>
            <person name="Satake H."/>
        </authorList>
    </citation>
    <scope>NUCLEOTIDE SEQUENCE</scope>
</reference>
<organism evidence="2 3">
    <name type="scientific">Tanacetum coccineum</name>
    <dbReference type="NCBI Taxonomy" id="301880"/>
    <lineage>
        <taxon>Eukaryota</taxon>
        <taxon>Viridiplantae</taxon>
        <taxon>Streptophyta</taxon>
        <taxon>Embryophyta</taxon>
        <taxon>Tracheophyta</taxon>
        <taxon>Spermatophyta</taxon>
        <taxon>Magnoliopsida</taxon>
        <taxon>eudicotyledons</taxon>
        <taxon>Gunneridae</taxon>
        <taxon>Pentapetalae</taxon>
        <taxon>asterids</taxon>
        <taxon>campanulids</taxon>
        <taxon>Asterales</taxon>
        <taxon>Asteraceae</taxon>
        <taxon>Asteroideae</taxon>
        <taxon>Anthemideae</taxon>
        <taxon>Anthemidinae</taxon>
        <taxon>Tanacetum</taxon>
    </lineage>
</organism>
<keyword evidence="1" id="KW-1133">Transmembrane helix</keyword>
<sequence length="206" mass="23244">MHTHRCRILLIAEVILPSLNFDMHLYKSSLTKSHVKYLVKLYGIPEDLHPRVAPKGLSNVWKHVGGAFSLKDSERKGKSILVIVHPVSFFFFRPIRLIIVFYYFASYTPLAEFLRLPNIQGCKVHAGALLHPVQQGGSGGNVERLSFALEGHGDSEGWLIWIANSAQPCSSLRSDTLTPWRSFCYENVVSEVETSKYFLFSLLPSP</sequence>
<keyword evidence="3" id="KW-1185">Reference proteome</keyword>
<feature type="transmembrane region" description="Helical" evidence="1">
    <location>
        <begin position="80"/>
        <end position="105"/>
    </location>
</feature>
<protein>
    <submittedName>
        <fullName evidence="2">Uncharacterized protein</fullName>
    </submittedName>
</protein>
<name>A0ABQ5FL76_9ASTR</name>
<evidence type="ECO:0000313" key="2">
    <source>
        <dbReference type="EMBL" id="GJT63914.1"/>
    </source>
</evidence>
<evidence type="ECO:0000256" key="1">
    <source>
        <dbReference type="SAM" id="Phobius"/>
    </source>
</evidence>
<reference evidence="2" key="2">
    <citation type="submission" date="2022-01" db="EMBL/GenBank/DDBJ databases">
        <authorList>
            <person name="Yamashiro T."/>
            <person name="Shiraishi A."/>
            <person name="Satake H."/>
            <person name="Nakayama K."/>
        </authorList>
    </citation>
    <scope>NUCLEOTIDE SEQUENCE</scope>
</reference>
<keyword evidence="1" id="KW-0472">Membrane</keyword>
<keyword evidence="1" id="KW-0812">Transmembrane</keyword>
<evidence type="ECO:0000313" key="3">
    <source>
        <dbReference type="Proteomes" id="UP001151760"/>
    </source>
</evidence>
<gene>
    <name evidence="2" type="ORF">Tco_1015394</name>
</gene>
<dbReference type="Proteomes" id="UP001151760">
    <property type="component" value="Unassembled WGS sequence"/>
</dbReference>
<dbReference type="EMBL" id="BQNB010017500">
    <property type="protein sequence ID" value="GJT63914.1"/>
    <property type="molecule type" value="Genomic_DNA"/>
</dbReference>
<proteinExistence type="predicted"/>